<keyword evidence="9" id="KW-1185">Reference proteome</keyword>
<sequence length="514" mass="55439">MATLLCAPLVAKTVDQMVREMAVAKGLGADLVEIRLDHLSVFRPREDLELLLKGRPLPVLITYRPKWEGGQYEGDDTRRFEALRLAMELGAEYVDIELKVAEEFIKFLSGGKPDHCKLIVSSHNYESTPTSDDLGNLVARIQAVGADIVKIAAVGVDITDVARMFQVIVHCQERQVPMIGLIMGERGLISRLLCPKFGGYLTFGSLDAGKESAPGQPTLTDLLNVYNIKNLRPDTKVVGIIGKPVGHSKSPVLHNAAFQSVGFNAVYVPFLVDDLPSFLKVYSSPDFAGFSCTIPHKEAAVVCCDEVDPIAKAIGAVNTIVKRPSDGKLIGYNTDYVGAISAIEDGIRGSRVKDSSISPLAGKLFVVIGAGGAGKALAYGAKEKGARVIIANRTYERARELASLIGAEALTLAQLENFRPEDGMILANTTSIGMHPKVDESPIPKHALGSYAVVFDAVYTPKVTRLLREAEESGATIVSGLEMFIRQAMGQFELFTGLPAPESLFREIVAKNSS</sequence>
<dbReference type="FunFam" id="3.20.20.70:FF:000142">
    <property type="entry name" value="bifunctional 3-dehydroquinate dehydratase/shikimate dehydrogenase, chloroplastic"/>
    <property type="match status" value="1"/>
</dbReference>
<dbReference type="CDD" id="cd00502">
    <property type="entry name" value="DHQase_I"/>
    <property type="match status" value="1"/>
</dbReference>
<evidence type="ECO:0000256" key="2">
    <source>
        <dbReference type="ARBA" id="ARBA00022605"/>
    </source>
</evidence>
<gene>
    <name evidence="10" type="primary">LOC120264949</name>
</gene>
<dbReference type="GO" id="GO:0008652">
    <property type="term" value="P:amino acid biosynthetic process"/>
    <property type="evidence" value="ECO:0007669"/>
    <property type="project" value="UniProtKB-KW"/>
</dbReference>
<evidence type="ECO:0000313" key="10">
    <source>
        <dbReference type="RefSeq" id="XP_039128799.1"/>
    </source>
</evidence>
<feature type="domain" description="Shikimate dehydrogenase substrate binding N-terminal" evidence="7">
    <location>
        <begin position="240"/>
        <end position="320"/>
    </location>
</feature>
<accession>A0AB40BNR3</accession>
<evidence type="ECO:0000256" key="5">
    <source>
        <dbReference type="ARBA" id="ARBA00023141"/>
    </source>
</evidence>
<dbReference type="Gene3D" id="3.20.20.70">
    <property type="entry name" value="Aldolase class I"/>
    <property type="match status" value="1"/>
</dbReference>
<dbReference type="InterPro" id="IPR041121">
    <property type="entry name" value="SDH_C"/>
</dbReference>
<dbReference type="AlphaFoldDB" id="A0AB40BNR3"/>
<keyword evidence="2" id="KW-0028">Amino-acid biosynthesis</keyword>
<dbReference type="SUPFAM" id="SSF53223">
    <property type="entry name" value="Aminoacid dehydrogenase-like, N-terminal domain"/>
    <property type="match status" value="1"/>
</dbReference>
<dbReference type="GO" id="GO:0004764">
    <property type="term" value="F:shikimate 3-dehydrogenase (NADP+) activity"/>
    <property type="evidence" value="ECO:0007669"/>
    <property type="project" value="UniProtKB-EC"/>
</dbReference>
<name>A0AB40BNR3_DIOCR</name>
<dbReference type="InterPro" id="IPR001381">
    <property type="entry name" value="DHquinase_I"/>
</dbReference>
<dbReference type="PANTHER" id="PTHR21089:SF1">
    <property type="entry name" value="BIFUNCTIONAL 3-DEHYDROQUINATE DEHYDRATASE_SHIKIMATE DEHYDROGENASE, CHLOROPLASTIC"/>
    <property type="match status" value="1"/>
</dbReference>
<dbReference type="PANTHER" id="PTHR21089">
    <property type="entry name" value="SHIKIMATE DEHYDROGENASE"/>
    <property type="match status" value="1"/>
</dbReference>
<dbReference type="HAMAP" id="MF_00222">
    <property type="entry name" value="Shikimate_DH_AroE"/>
    <property type="match status" value="1"/>
</dbReference>
<dbReference type="SUPFAM" id="SSF51735">
    <property type="entry name" value="NAD(P)-binding Rossmann-fold domains"/>
    <property type="match status" value="1"/>
</dbReference>
<dbReference type="GO" id="GO:0009423">
    <property type="term" value="P:chorismate biosynthetic process"/>
    <property type="evidence" value="ECO:0007669"/>
    <property type="project" value="TreeGrafter"/>
</dbReference>
<dbReference type="InterPro" id="IPR013708">
    <property type="entry name" value="Shikimate_DH-bd_N"/>
</dbReference>
<dbReference type="Pfam" id="PF01487">
    <property type="entry name" value="DHquinase_I"/>
    <property type="match status" value="1"/>
</dbReference>
<dbReference type="InterPro" id="IPR011342">
    <property type="entry name" value="Shikimate_DH"/>
</dbReference>
<keyword evidence="3" id="KW-0521">NADP</keyword>
<evidence type="ECO:0000256" key="3">
    <source>
        <dbReference type="ARBA" id="ARBA00022857"/>
    </source>
</evidence>
<dbReference type="SUPFAM" id="SSF51569">
    <property type="entry name" value="Aldolase"/>
    <property type="match status" value="1"/>
</dbReference>
<dbReference type="GO" id="GO:0019632">
    <property type="term" value="P:shikimate metabolic process"/>
    <property type="evidence" value="ECO:0007669"/>
    <property type="project" value="InterPro"/>
</dbReference>
<dbReference type="GO" id="GO:0003855">
    <property type="term" value="F:3-dehydroquinate dehydratase activity"/>
    <property type="evidence" value="ECO:0007669"/>
    <property type="project" value="InterPro"/>
</dbReference>
<dbReference type="RefSeq" id="XP_039128799.1">
    <property type="nucleotide sequence ID" value="XM_039272865.1"/>
</dbReference>
<proteinExistence type="inferred from homology"/>
<keyword evidence="4" id="KW-0560">Oxidoreductase</keyword>
<evidence type="ECO:0000256" key="1">
    <source>
        <dbReference type="ARBA" id="ARBA00012962"/>
    </source>
</evidence>
<dbReference type="NCBIfam" id="TIGR01093">
    <property type="entry name" value="aroD"/>
    <property type="match status" value="1"/>
</dbReference>
<dbReference type="Gene3D" id="3.40.50.10860">
    <property type="entry name" value="Leucine Dehydrogenase, chain A, domain 1"/>
    <property type="match status" value="1"/>
</dbReference>
<dbReference type="Pfam" id="PF01488">
    <property type="entry name" value="Shikimate_DH"/>
    <property type="match status" value="1"/>
</dbReference>
<keyword evidence="5" id="KW-0057">Aromatic amino acid biosynthesis</keyword>
<dbReference type="Gene3D" id="3.40.50.720">
    <property type="entry name" value="NAD(P)-binding Rossmann-like Domain"/>
    <property type="match status" value="1"/>
</dbReference>
<evidence type="ECO:0000256" key="4">
    <source>
        <dbReference type="ARBA" id="ARBA00023002"/>
    </source>
</evidence>
<dbReference type="Proteomes" id="UP001515500">
    <property type="component" value="Chromosome 7"/>
</dbReference>
<dbReference type="InterPro" id="IPR013785">
    <property type="entry name" value="Aldolase_TIM"/>
</dbReference>
<dbReference type="InterPro" id="IPR006151">
    <property type="entry name" value="Shikm_DH/Glu-tRNA_Rdtase"/>
</dbReference>
<dbReference type="Pfam" id="PF18317">
    <property type="entry name" value="SDH_C"/>
    <property type="match status" value="1"/>
</dbReference>
<feature type="domain" description="SDH C-terminal" evidence="8">
    <location>
        <begin position="480"/>
        <end position="508"/>
    </location>
</feature>
<feature type="domain" description="Quinate/shikimate 5-dehydrogenase/glutamyl-tRNA reductase" evidence="6">
    <location>
        <begin position="358"/>
        <end position="427"/>
    </location>
</feature>
<dbReference type="GO" id="GO:0009073">
    <property type="term" value="P:aromatic amino acid family biosynthetic process"/>
    <property type="evidence" value="ECO:0007669"/>
    <property type="project" value="UniProtKB-KW"/>
</dbReference>
<organism evidence="9 10">
    <name type="scientific">Dioscorea cayennensis subsp. rotundata</name>
    <name type="common">White Guinea yam</name>
    <name type="synonym">Dioscorea rotundata</name>
    <dbReference type="NCBI Taxonomy" id="55577"/>
    <lineage>
        <taxon>Eukaryota</taxon>
        <taxon>Viridiplantae</taxon>
        <taxon>Streptophyta</taxon>
        <taxon>Embryophyta</taxon>
        <taxon>Tracheophyta</taxon>
        <taxon>Spermatophyta</taxon>
        <taxon>Magnoliopsida</taxon>
        <taxon>Liliopsida</taxon>
        <taxon>Dioscoreales</taxon>
        <taxon>Dioscoreaceae</taxon>
        <taxon>Dioscorea</taxon>
    </lineage>
</organism>
<evidence type="ECO:0000313" key="9">
    <source>
        <dbReference type="Proteomes" id="UP001515500"/>
    </source>
</evidence>
<evidence type="ECO:0000259" key="8">
    <source>
        <dbReference type="Pfam" id="PF18317"/>
    </source>
</evidence>
<dbReference type="InterPro" id="IPR046346">
    <property type="entry name" value="Aminoacid_DH-like_N_sf"/>
</dbReference>
<dbReference type="GeneID" id="120264949"/>
<evidence type="ECO:0000259" key="6">
    <source>
        <dbReference type="Pfam" id="PF01488"/>
    </source>
</evidence>
<dbReference type="Pfam" id="PF08501">
    <property type="entry name" value="Shikimate_dh_N"/>
    <property type="match status" value="1"/>
</dbReference>
<dbReference type="FunFam" id="3.40.50.10860:FF:000009">
    <property type="entry name" value="Bifunctional 3-dehydroquinate dehydratase/shikimate dehydrogenase, chloroplastic"/>
    <property type="match status" value="1"/>
</dbReference>
<dbReference type="EC" id="1.1.1.25" evidence="1"/>
<dbReference type="NCBIfam" id="TIGR00507">
    <property type="entry name" value="aroE"/>
    <property type="match status" value="1"/>
</dbReference>
<dbReference type="CDD" id="cd01065">
    <property type="entry name" value="NAD_bind_Shikimate_DH"/>
    <property type="match status" value="1"/>
</dbReference>
<dbReference type="InterPro" id="IPR022893">
    <property type="entry name" value="Shikimate_DH_fam"/>
</dbReference>
<dbReference type="HAMAP" id="MF_00214">
    <property type="entry name" value="AroD"/>
    <property type="match status" value="1"/>
</dbReference>
<protein>
    <recommendedName>
        <fullName evidence="1">shikimate dehydrogenase (NADP(+))</fullName>
        <ecNumber evidence="1">1.1.1.25</ecNumber>
    </recommendedName>
</protein>
<reference evidence="10" key="1">
    <citation type="submission" date="2025-08" db="UniProtKB">
        <authorList>
            <consortium name="RefSeq"/>
        </authorList>
    </citation>
    <scope>IDENTIFICATION</scope>
</reference>
<evidence type="ECO:0000259" key="7">
    <source>
        <dbReference type="Pfam" id="PF08501"/>
    </source>
</evidence>
<dbReference type="InterPro" id="IPR036291">
    <property type="entry name" value="NAD(P)-bd_dom_sf"/>
</dbReference>
<dbReference type="GO" id="GO:0050661">
    <property type="term" value="F:NADP binding"/>
    <property type="evidence" value="ECO:0007669"/>
    <property type="project" value="InterPro"/>
</dbReference>
<dbReference type="FunFam" id="3.40.50.720:FF:000172">
    <property type="entry name" value="Bifunctional 3-dehydroquinate dehydratase/shikimate dehydrogenase, chloroplastic"/>
    <property type="match status" value="1"/>
</dbReference>